<protein>
    <submittedName>
        <fullName evidence="2">Plasmid stabilization system protein ParE</fullName>
    </submittedName>
</protein>
<evidence type="ECO:0000313" key="2">
    <source>
        <dbReference type="EMBL" id="SFH96561.1"/>
    </source>
</evidence>
<dbReference type="Gene3D" id="3.30.2310.20">
    <property type="entry name" value="RelE-like"/>
    <property type="match status" value="1"/>
</dbReference>
<evidence type="ECO:0000313" key="3">
    <source>
        <dbReference type="Proteomes" id="UP000198931"/>
    </source>
</evidence>
<dbReference type="InterPro" id="IPR007712">
    <property type="entry name" value="RelE/ParE_toxin"/>
</dbReference>
<sequence length="99" mass="11789">MRKVNWTIEAEEQYLKTIAFWIENNKSTSYSEKIIEEVIYTESLLIENPLIGIIVENTNNEVRRVLVLKNYSLYYRLDSDVIEIISFWANKMNPKDLNI</sequence>
<accession>A0A1I3ECZ0</accession>
<gene>
    <name evidence="2" type="ORF">SAMN05443292_0992</name>
</gene>
<proteinExistence type="predicted"/>
<name>A0A1I3ECZ0_9FLAO</name>
<evidence type="ECO:0000256" key="1">
    <source>
        <dbReference type="ARBA" id="ARBA00022649"/>
    </source>
</evidence>
<keyword evidence="1" id="KW-1277">Toxin-antitoxin system</keyword>
<dbReference type="Pfam" id="PF05016">
    <property type="entry name" value="ParE_toxin"/>
    <property type="match status" value="1"/>
</dbReference>
<dbReference type="RefSeq" id="WP_090078995.1">
    <property type="nucleotide sequence ID" value="NZ_FOQT01000001.1"/>
</dbReference>
<dbReference type="OrthoDB" id="1098070at2"/>
<dbReference type="Proteomes" id="UP000198931">
    <property type="component" value="Unassembled WGS sequence"/>
</dbReference>
<dbReference type="AlphaFoldDB" id="A0A1I3ECZ0"/>
<dbReference type="EMBL" id="FOQT01000001">
    <property type="protein sequence ID" value="SFH96561.1"/>
    <property type="molecule type" value="Genomic_DNA"/>
</dbReference>
<dbReference type="InterPro" id="IPR035093">
    <property type="entry name" value="RelE/ParE_toxin_dom_sf"/>
</dbReference>
<dbReference type="STRING" id="1125876.SAMN05443292_0992"/>
<reference evidence="2 3" key="1">
    <citation type="submission" date="2016-10" db="EMBL/GenBank/DDBJ databases">
        <authorList>
            <person name="de Groot N.N."/>
        </authorList>
    </citation>
    <scope>NUCLEOTIDE SEQUENCE [LARGE SCALE GENOMIC DNA]</scope>
    <source>
        <strain evidence="2 3">DSM 26000</strain>
    </source>
</reference>
<keyword evidence="3" id="KW-1185">Reference proteome</keyword>
<organism evidence="2 3">
    <name type="scientific">Halpernia frigidisoli</name>
    <dbReference type="NCBI Taxonomy" id="1125876"/>
    <lineage>
        <taxon>Bacteria</taxon>
        <taxon>Pseudomonadati</taxon>
        <taxon>Bacteroidota</taxon>
        <taxon>Flavobacteriia</taxon>
        <taxon>Flavobacteriales</taxon>
        <taxon>Weeksellaceae</taxon>
        <taxon>Chryseobacterium group</taxon>
        <taxon>Halpernia</taxon>
    </lineage>
</organism>